<evidence type="ECO:0000313" key="2">
    <source>
        <dbReference type="EMBL" id="KAJ8067018.1"/>
    </source>
</evidence>
<reference evidence="2" key="1">
    <citation type="submission" date="2022-11" db="EMBL/GenBank/DDBJ databases">
        <title>Genome Resource of Sclerotinia nivalis Strain SnTB1, a Plant Pathogen Isolated from American Ginseng.</title>
        <authorList>
            <person name="Fan S."/>
        </authorList>
    </citation>
    <scope>NUCLEOTIDE SEQUENCE</scope>
    <source>
        <strain evidence="2">SnTB1</strain>
    </source>
</reference>
<organism evidence="2 3">
    <name type="scientific">Sclerotinia nivalis</name>
    <dbReference type="NCBI Taxonomy" id="352851"/>
    <lineage>
        <taxon>Eukaryota</taxon>
        <taxon>Fungi</taxon>
        <taxon>Dikarya</taxon>
        <taxon>Ascomycota</taxon>
        <taxon>Pezizomycotina</taxon>
        <taxon>Leotiomycetes</taxon>
        <taxon>Helotiales</taxon>
        <taxon>Sclerotiniaceae</taxon>
        <taxon>Sclerotinia</taxon>
    </lineage>
</organism>
<sequence>MNQAKYQLQPLTFKKGGQRPVSKPLPSTPGSALLSSLEVENEMLRKENETLRHDIQVGRDRIRRYRRITVAAKAFFRQTTLGAQKFEDILLVTQQEKKDTQYSKPDSVVSSIQNQNSNNWI</sequence>
<comment type="caution">
    <text evidence="2">The sequence shown here is derived from an EMBL/GenBank/DDBJ whole genome shotgun (WGS) entry which is preliminary data.</text>
</comment>
<feature type="compositionally biased region" description="Low complexity" evidence="1">
    <location>
        <begin position="107"/>
        <end position="121"/>
    </location>
</feature>
<feature type="region of interest" description="Disordered" evidence="1">
    <location>
        <begin position="97"/>
        <end position="121"/>
    </location>
</feature>
<dbReference type="Proteomes" id="UP001152300">
    <property type="component" value="Unassembled WGS sequence"/>
</dbReference>
<evidence type="ECO:0000256" key="1">
    <source>
        <dbReference type="SAM" id="MobiDB-lite"/>
    </source>
</evidence>
<keyword evidence="3" id="KW-1185">Reference proteome</keyword>
<evidence type="ECO:0000313" key="3">
    <source>
        <dbReference type="Proteomes" id="UP001152300"/>
    </source>
</evidence>
<feature type="region of interest" description="Disordered" evidence="1">
    <location>
        <begin position="1"/>
        <end position="32"/>
    </location>
</feature>
<feature type="compositionally biased region" description="Polar residues" evidence="1">
    <location>
        <begin position="1"/>
        <end position="10"/>
    </location>
</feature>
<name>A0A9X0ATR6_9HELO</name>
<dbReference type="EMBL" id="JAPEIS010000004">
    <property type="protein sequence ID" value="KAJ8067018.1"/>
    <property type="molecule type" value="Genomic_DNA"/>
</dbReference>
<proteinExistence type="predicted"/>
<protein>
    <submittedName>
        <fullName evidence="2">Uncharacterized protein</fullName>
    </submittedName>
</protein>
<accession>A0A9X0ATR6</accession>
<gene>
    <name evidence="2" type="ORF">OCU04_004398</name>
</gene>
<dbReference type="AlphaFoldDB" id="A0A9X0ATR6"/>